<reference evidence="15 16" key="1">
    <citation type="submission" date="2024-10" db="EMBL/GenBank/DDBJ databases">
        <authorList>
            <person name="Kim D."/>
        </authorList>
    </citation>
    <scope>NUCLEOTIDE SEQUENCE [LARGE SCALE GENOMIC DNA]</scope>
    <source>
        <strain evidence="15">BH-2024</strain>
    </source>
</reference>
<feature type="chain" id="PRO_5044837065" description="ascorbate ferrireductase (transmembrane)" evidence="13">
    <location>
        <begin position="22"/>
        <end position="269"/>
    </location>
</feature>
<dbReference type="PROSITE" id="PS50939">
    <property type="entry name" value="CYTOCHROME_B561"/>
    <property type="match status" value="1"/>
</dbReference>
<keyword evidence="16" id="KW-1185">Reference proteome</keyword>
<evidence type="ECO:0000256" key="8">
    <source>
        <dbReference type="ARBA" id="ARBA00022989"/>
    </source>
</evidence>
<dbReference type="EC" id="7.2.1.3" evidence="11"/>
<dbReference type="Gene3D" id="1.20.120.1770">
    <property type="match status" value="1"/>
</dbReference>
<evidence type="ECO:0000259" key="14">
    <source>
        <dbReference type="PROSITE" id="PS50939"/>
    </source>
</evidence>
<dbReference type="SMART" id="SM00665">
    <property type="entry name" value="B561"/>
    <property type="match status" value="1"/>
</dbReference>
<keyword evidence="4" id="KW-0349">Heme</keyword>
<keyword evidence="10 12" id="KW-0472">Membrane</keyword>
<dbReference type="InterPro" id="IPR006593">
    <property type="entry name" value="Cyt_b561/ferric_Rdtase_TM"/>
</dbReference>
<keyword evidence="9" id="KW-0408">Iron</keyword>
<gene>
    <name evidence="15" type="ORF">niasHT_011545</name>
</gene>
<keyword evidence="5 12" id="KW-0812">Transmembrane</keyword>
<evidence type="ECO:0000256" key="3">
    <source>
        <dbReference type="ARBA" id="ARBA00022448"/>
    </source>
</evidence>
<sequence length="269" mass="29231">MAFQLTIYTLIFIAANSAVYGQNNSSNSTAGGGGGPSAAQNGISTIFLFKCHGVLMTLTWLMLAPCAILYVRFLRDPLKRILGDQLWFQVHRLLNTLTFICVLIAFICAIGATGGVWKGPTIYNSWEENLAWSSIHSLFGFIAFLLTIFQPISALFRCHPDSSARVVFNVLHAFTGYIGWLCALIAICIACVHFGLFANTSAATVLIIVFLVLLGIVALIMQIVAIWKGHQQQQEQHGTGCIGQSQLFVILALICCAIAVSISLLIIFA</sequence>
<keyword evidence="7" id="KW-0249">Electron transport</keyword>
<name>A0ABD2LHD9_9BILA</name>
<dbReference type="PANTHER" id="PTHR15422:SF24">
    <property type="entry name" value="DOMON RELATED DOMAIN-CONTAINING PROTEIN"/>
    <property type="match status" value="1"/>
</dbReference>
<evidence type="ECO:0000256" key="7">
    <source>
        <dbReference type="ARBA" id="ARBA00022982"/>
    </source>
</evidence>
<keyword evidence="8 12" id="KW-1133">Transmembrane helix</keyword>
<dbReference type="Proteomes" id="UP001620626">
    <property type="component" value="Unassembled WGS sequence"/>
</dbReference>
<dbReference type="InterPro" id="IPR045150">
    <property type="entry name" value="CYB561D1/2"/>
</dbReference>
<feature type="transmembrane region" description="Helical" evidence="12">
    <location>
        <begin position="137"/>
        <end position="156"/>
    </location>
</feature>
<evidence type="ECO:0000256" key="5">
    <source>
        <dbReference type="ARBA" id="ARBA00022692"/>
    </source>
</evidence>
<organism evidence="15 16">
    <name type="scientific">Heterodera trifolii</name>
    <dbReference type="NCBI Taxonomy" id="157864"/>
    <lineage>
        <taxon>Eukaryota</taxon>
        <taxon>Metazoa</taxon>
        <taxon>Ecdysozoa</taxon>
        <taxon>Nematoda</taxon>
        <taxon>Chromadorea</taxon>
        <taxon>Rhabditida</taxon>
        <taxon>Tylenchina</taxon>
        <taxon>Tylenchomorpha</taxon>
        <taxon>Tylenchoidea</taxon>
        <taxon>Heteroderidae</taxon>
        <taxon>Heteroderinae</taxon>
        <taxon>Heterodera</taxon>
    </lineage>
</organism>
<accession>A0ABD2LHD9</accession>
<feature type="domain" description="Cytochrome b561" evidence="14">
    <location>
        <begin position="10"/>
        <end position="230"/>
    </location>
</feature>
<protein>
    <recommendedName>
        <fullName evidence="11">ascorbate ferrireductase (transmembrane)</fullName>
        <ecNumber evidence="11">7.2.1.3</ecNumber>
    </recommendedName>
</protein>
<keyword evidence="13" id="KW-0732">Signal</keyword>
<feature type="transmembrane region" description="Helical" evidence="12">
    <location>
        <begin position="247"/>
        <end position="268"/>
    </location>
</feature>
<evidence type="ECO:0000313" key="16">
    <source>
        <dbReference type="Proteomes" id="UP001620626"/>
    </source>
</evidence>
<feature type="signal peptide" evidence="13">
    <location>
        <begin position="1"/>
        <end position="21"/>
    </location>
</feature>
<keyword evidence="3" id="KW-0813">Transport</keyword>
<comment type="caution">
    <text evidence="15">The sequence shown here is derived from an EMBL/GenBank/DDBJ whole genome shotgun (WGS) entry which is preliminary data.</text>
</comment>
<dbReference type="GO" id="GO:0140571">
    <property type="term" value="F:transmembrane ascorbate ferrireductase activity"/>
    <property type="evidence" value="ECO:0007669"/>
    <property type="project" value="UniProtKB-EC"/>
</dbReference>
<feature type="transmembrane region" description="Helical" evidence="12">
    <location>
        <begin position="45"/>
        <end position="71"/>
    </location>
</feature>
<comment type="cofactor">
    <cofactor evidence="1">
        <name>heme b</name>
        <dbReference type="ChEBI" id="CHEBI:60344"/>
    </cofactor>
</comment>
<evidence type="ECO:0000313" key="15">
    <source>
        <dbReference type="EMBL" id="KAL3114312.1"/>
    </source>
</evidence>
<keyword evidence="6" id="KW-0479">Metal-binding</keyword>
<evidence type="ECO:0000256" key="12">
    <source>
        <dbReference type="SAM" id="Phobius"/>
    </source>
</evidence>
<feature type="transmembrane region" description="Helical" evidence="12">
    <location>
        <begin position="202"/>
        <end position="227"/>
    </location>
</feature>
<dbReference type="CDD" id="cd08760">
    <property type="entry name" value="Cyt_b561_FRRS1_like"/>
    <property type="match status" value="1"/>
</dbReference>
<evidence type="ECO:0000256" key="4">
    <source>
        <dbReference type="ARBA" id="ARBA00022617"/>
    </source>
</evidence>
<dbReference type="AlphaFoldDB" id="A0ABD2LHD9"/>
<dbReference type="GO" id="GO:0016020">
    <property type="term" value="C:membrane"/>
    <property type="evidence" value="ECO:0007669"/>
    <property type="project" value="UniProtKB-SubCell"/>
</dbReference>
<feature type="transmembrane region" description="Helical" evidence="12">
    <location>
        <begin position="92"/>
        <end position="117"/>
    </location>
</feature>
<dbReference type="GO" id="GO:0046872">
    <property type="term" value="F:metal ion binding"/>
    <property type="evidence" value="ECO:0007669"/>
    <property type="project" value="UniProtKB-KW"/>
</dbReference>
<dbReference type="Pfam" id="PF03188">
    <property type="entry name" value="Cytochrom_B561"/>
    <property type="match status" value="1"/>
</dbReference>
<evidence type="ECO:0000256" key="1">
    <source>
        <dbReference type="ARBA" id="ARBA00001970"/>
    </source>
</evidence>
<evidence type="ECO:0000256" key="11">
    <source>
        <dbReference type="ARBA" id="ARBA00024225"/>
    </source>
</evidence>
<evidence type="ECO:0000256" key="10">
    <source>
        <dbReference type="ARBA" id="ARBA00023136"/>
    </source>
</evidence>
<evidence type="ECO:0000256" key="13">
    <source>
        <dbReference type="SAM" id="SignalP"/>
    </source>
</evidence>
<feature type="transmembrane region" description="Helical" evidence="12">
    <location>
        <begin position="177"/>
        <end position="196"/>
    </location>
</feature>
<dbReference type="EMBL" id="JBICBT010000420">
    <property type="protein sequence ID" value="KAL3114312.1"/>
    <property type="molecule type" value="Genomic_DNA"/>
</dbReference>
<evidence type="ECO:0000256" key="9">
    <source>
        <dbReference type="ARBA" id="ARBA00023004"/>
    </source>
</evidence>
<dbReference type="PANTHER" id="PTHR15422">
    <property type="entry name" value="OS05G0565100 PROTEIN"/>
    <property type="match status" value="1"/>
</dbReference>
<evidence type="ECO:0000256" key="6">
    <source>
        <dbReference type="ARBA" id="ARBA00022723"/>
    </source>
</evidence>
<evidence type="ECO:0000256" key="2">
    <source>
        <dbReference type="ARBA" id="ARBA00004141"/>
    </source>
</evidence>
<proteinExistence type="predicted"/>
<comment type="subcellular location">
    <subcellularLocation>
        <location evidence="2">Membrane</location>
        <topology evidence="2">Multi-pass membrane protein</topology>
    </subcellularLocation>
</comment>